<dbReference type="Gene3D" id="3.30.10.20">
    <property type="match status" value="4"/>
</dbReference>
<protein>
    <recommendedName>
        <fullName evidence="1">non-specific serine/threonine protein kinase</fullName>
        <ecNumber evidence="1">2.7.11.1</ecNumber>
    </recommendedName>
</protein>
<dbReference type="SMART" id="SM00740">
    <property type="entry name" value="PASTA"/>
    <property type="match status" value="4"/>
</dbReference>
<dbReference type="PANTHER" id="PTHR43289">
    <property type="entry name" value="MITOGEN-ACTIVATED PROTEIN KINASE KINASE KINASE 20-RELATED"/>
    <property type="match status" value="1"/>
</dbReference>
<evidence type="ECO:0000313" key="14">
    <source>
        <dbReference type="EMBL" id="SET47536.1"/>
    </source>
</evidence>
<dbReference type="PANTHER" id="PTHR43289:SF34">
    <property type="entry name" value="SERINE_THREONINE-PROTEIN KINASE YBDM-RELATED"/>
    <property type="match status" value="1"/>
</dbReference>
<dbReference type="InterPro" id="IPR017441">
    <property type="entry name" value="Protein_kinase_ATP_BS"/>
</dbReference>
<accession>A0A1I0EQG4</accession>
<keyword evidence="5 14" id="KW-0418">Kinase</keyword>
<feature type="transmembrane region" description="Helical" evidence="10">
    <location>
        <begin position="339"/>
        <end position="360"/>
    </location>
</feature>
<keyword evidence="6 9" id="KW-0067">ATP-binding</keyword>
<evidence type="ECO:0000256" key="3">
    <source>
        <dbReference type="ARBA" id="ARBA00022679"/>
    </source>
</evidence>
<evidence type="ECO:0000256" key="2">
    <source>
        <dbReference type="ARBA" id="ARBA00022527"/>
    </source>
</evidence>
<reference evidence="15" key="2">
    <citation type="submission" date="2016-10" db="EMBL/GenBank/DDBJ databases">
        <authorList>
            <person name="Varghese N."/>
            <person name="Submissions S."/>
        </authorList>
    </citation>
    <scope>NUCLEOTIDE SEQUENCE [LARGE SCALE GENOMIC DNA]</scope>
    <source>
        <strain evidence="15">DSM 1551</strain>
    </source>
</reference>
<dbReference type="Proteomes" id="UP000490821">
    <property type="component" value="Unassembled WGS sequence"/>
</dbReference>
<dbReference type="EMBL" id="BLMI01000177">
    <property type="protein sequence ID" value="GFI41442.1"/>
    <property type="molecule type" value="Genomic_DNA"/>
</dbReference>
<dbReference type="CDD" id="cd06577">
    <property type="entry name" value="PASTA_pknB"/>
    <property type="match status" value="4"/>
</dbReference>
<keyword evidence="10" id="KW-0812">Transmembrane</keyword>
<dbReference type="GO" id="GO:0004674">
    <property type="term" value="F:protein serine/threonine kinase activity"/>
    <property type="evidence" value="ECO:0007669"/>
    <property type="project" value="UniProtKB-KW"/>
</dbReference>
<evidence type="ECO:0000256" key="4">
    <source>
        <dbReference type="ARBA" id="ARBA00022741"/>
    </source>
</evidence>
<dbReference type="InterPro" id="IPR005543">
    <property type="entry name" value="PASTA_dom"/>
</dbReference>
<organism evidence="14 15">
    <name type="scientific">Thomasclavelia cocleata</name>
    <dbReference type="NCBI Taxonomy" id="69824"/>
    <lineage>
        <taxon>Bacteria</taxon>
        <taxon>Bacillati</taxon>
        <taxon>Bacillota</taxon>
        <taxon>Erysipelotrichia</taxon>
        <taxon>Erysipelotrichales</taxon>
        <taxon>Coprobacillaceae</taxon>
        <taxon>Thomasclavelia</taxon>
    </lineage>
</organism>
<evidence type="ECO:0000313" key="16">
    <source>
        <dbReference type="Proteomes" id="UP000490821"/>
    </source>
</evidence>
<dbReference type="FunFam" id="3.30.200.20:FF:000035">
    <property type="entry name" value="Serine/threonine protein kinase Stk1"/>
    <property type="match status" value="1"/>
</dbReference>
<dbReference type="InterPro" id="IPR000719">
    <property type="entry name" value="Prot_kinase_dom"/>
</dbReference>
<evidence type="ECO:0000256" key="1">
    <source>
        <dbReference type="ARBA" id="ARBA00012513"/>
    </source>
</evidence>
<feature type="domain" description="Protein kinase" evidence="11">
    <location>
        <begin position="9"/>
        <end position="269"/>
    </location>
</feature>
<dbReference type="PROSITE" id="PS00108">
    <property type="entry name" value="PROTEIN_KINASE_ST"/>
    <property type="match status" value="1"/>
</dbReference>
<dbReference type="SMART" id="SM00220">
    <property type="entry name" value="S_TKc"/>
    <property type="match status" value="1"/>
</dbReference>
<dbReference type="NCBIfam" id="NF033483">
    <property type="entry name" value="PknB_PASTA_kin"/>
    <property type="match status" value="1"/>
</dbReference>
<dbReference type="Pfam" id="PF03793">
    <property type="entry name" value="PASTA"/>
    <property type="match status" value="4"/>
</dbReference>
<evidence type="ECO:0000313" key="15">
    <source>
        <dbReference type="Proteomes" id="UP000198558"/>
    </source>
</evidence>
<dbReference type="PROSITE" id="PS00107">
    <property type="entry name" value="PROTEIN_KINASE_ATP"/>
    <property type="match status" value="1"/>
</dbReference>
<feature type="binding site" evidence="9">
    <location>
        <position position="38"/>
    </location>
    <ligand>
        <name>ATP</name>
        <dbReference type="ChEBI" id="CHEBI:30616"/>
    </ligand>
</feature>
<feature type="domain" description="PASTA" evidence="12">
    <location>
        <begin position="562"/>
        <end position="640"/>
    </location>
</feature>
<evidence type="ECO:0000256" key="7">
    <source>
        <dbReference type="ARBA" id="ARBA00047899"/>
    </source>
</evidence>
<keyword evidence="15" id="KW-1185">Reference proteome</keyword>
<dbReference type="PROSITE" id="PS50011">
    <property type="entry name" value="PROTEIN_KINASE_DOM"/>
    <property type="match status" value="1"/>
</dbReference>
<dbReference type="Gene3D" id="1.10.510.10">
    <property type="entry name" value="Transferase(Phosphotransferase) domain 1"/>
    <property type="match status" value="1"/>
</dbReference>
<keyword evidence="10" id="KW-1133">Transmembrane helix</keyword>
<dbReference type="CDD" id="cd14014">
    <property type="entry name" value="STKc_PknB_like"/>
    <property type="match status" value="1"/>
</dbReference>
<keyword evidence="3 13" id="KW-0808">Transferase</keyword>
<dbReference type="GeneID" id="78288356"/>
<comment type="catalytic activity">
    <reaction evidence="8">
        <text>L-seryl-[protein] + ATP = O-phospho-L-seryl-[protein] + ADP + H(+)</text>
        <dbReference type="Rhea" id="RHEA:17989"/>
        <dbReference type="Rhea" id="RHEA-COMP:9863"/>
        <dbReference type="Rhea" id="RHEA-COMP:11604"/>
        <dbReference type="ChEBI" id="CHEBI:15378"/>
        <dbReference type="ChEBI" id="CHEBI:29999"/>
        <dbReference type="ChEBI" id="CHEBI:30616"/>
        <dbReference type="ChEBI" id="CHEBI:83421"/>
        <dbReference type="ChEBI" id="CHEBI:456216"/>
        <dbReference type="EC" id="2.7.11.1"/>
    </reaction>
</comment>
<sequence length="649" mass="72552">MSKIIAERYELLELIGQGGMADVYLAKDIILNRTIAIKILRTSLAKDPIYVTRFQREASAAAALSHKNIVEIYDVGEDEDKYYIVMEYVPGRTLKELILKRGAVHVVEAIDIMKQVVSGIAKAHQLGIIHRDLKPQNILVTDSGVAKIADFGIASMQSLAQVTQTDVIMGSLHYLAPELARGEKATVQSDIYALGIVFYELLRGEVPFNGESPVNIALKHMQEDLPSLLEFNPSILQSVENIVIKATAKNLNDRYHNVTEMLEDLNTCMERPNEKKLEFVYDTETEPTIVLDSRSMFNSANTTNVASTTESIQDDKVKDEKGLKKLLTKFKNLDIKAKVAIIVGVIFVAGVTTFLVYANIRPDTNLMPDLEGKDKEQAIELLKEYNVTISDDIIEELSDEYEKGEIVKTDPKKGSTIKEGDVVKLTISKGKYIVVDDYLGMDVDKAEKALKKLGFKVIIEKEVSSKTKGTVIEQSIEKDEKVDPTDKDREITLTVSKGNYTVISDYLGMDVEKAKEVLNNLGFKVYIDEKQSEKPQGTVIEQSLQKGHKIDPDETDRTITLTVSKGLEIEIPNVVGMEINAAKSRLESKDFKVVLSKLSTDSLSDEEIERIEINRVMKQSPESFGTVNKKGETITLYYYDSKPDNSMND</sequence>
<dbReference type="Gene3D" id="3.30.200.20">
    <property type="entry name" value="Phosphorylase Kinase, domain 1"/>
    <property type="match status" value="1"/>
</dbReference>
<evidence type="ECO:0000256" key="5">
    <source>
        <dbReference type="ARBA" id="ARBA00022777"/>
    </source>
</evidence>
<name>A0A1I0EQG4_9FIRM</name>
<dbReference type="InterPro" id="IPR011009">
    <property type="entry name" value="Kinase-like_dom_sf"/>
</dbReference>
<reference evidence="13 16" key="3">
    <citation type="journal article" date="2020" name="Microbiome">
        <title>Single-cell genomics of uncultured bacteria reveals dietary fiber responders in the mouse gut microbiota.</title>
        <authorList>
            <person name="Chijiiwa R."/>
            <person name="Hosokawa M."/>
            <person name="Kogawa M."/>
            <person name="Nishikawa Y."/>
            <person name="Ide K."/>
            <person name="Sakanashi C."/>
            <person name="Takahashi K."/>
            <person name="Takeyama H."/>
        </authorList>
    </citation>
    <scope>NUCLEOTIDE SEQUENCE [LARGE SCALE GENOMIC DNA]</scope>
    <source>
        <strain evidence="13">IMSAGC_017</strain>
    </source>
</reference>
<evidence type="ECO:0000256" key="8">
    <source>
        <dbReference type="ARBA" id="ARBA00048679"/>
    </source>
</evidence>
<evidence type="ECO:0000256" key="9">
    <source>
        <dbReference type="PROSITE-ProRule" id="PRU10141"/>
    </source>
</evidence>
<evidence type="ECO:0000259" key="12">
    <source>
        <dbReference type="PROSITE" id="PS51178"/>
    </source>
</evidence>
<keyword evidence="2 14" id="KW-0723">Serine/threonine-protein kinase</keyword>
<evidence type="ECO:0000259" key="11">
    <source>
        <dbReference type="PROSITE" id="PS50011"/>
    </source>
</evidence>
<dbReference type="Pfam" id="PF00069">
    <property type="entry name" value="Pkinase"/>
    <property type="match status" value="1"/>
</dbReference>
<dbReference type="GO" id="GO:0005524">
    <property type="term" value="F:ATP binding"/>
    <property type="evidence" value="ECO:0007669"/>
    <property type="project" value="UniProtKB-UniRule"/>
</dbReference>
<feature type="domain" description="PASTA" evidence="12">
    <location>
        <begin position="430"/>
        <end position="497"/>
    </location>
</feature>
<dbReference type="PROSITE" id="PS51178">
    <property type="entry name" value="PASTA"/>
    <property type="match status" value="3"/>
</dbReference>
<dbReference type="EMBL" id="FOIN01000013">
    <property type="protein sequence ID" value="SET47536.1"/>
    <property type="molecule type" value="Genomic_DNA"/>
</dbReference>
<keyword evidence="10" id="KW-0472">Membrane</keyword>
<comment type="catalytic activity">
    <reaction evidence="7">
        <text>L-threonyl-[protein] + ATP = O-phospho-L-threonyl-[protein] + ADP + H(+)</text>
        <dbReference type="Rhea" id="RHEA:46608"/>
        <dbReference type="Rhea" id="RHEA-COMP:11060"/>
        <dbReference type="Rhea" id="RHEA-COMP:11605"/>
        <dbReference type="ChEBI" id="CHEBI:15378"/>
        <dbReference type="ChEBI" id="CHEBI:30013"/>
        <dbReference type="ChEBI" id="CHEBI:30616"/>
        <dbReference type="ChEBI" id="CHEBI:61977"/>
        <dbReference type="ChEBI" id="CHEBI:456216"/>
        <dbReference type="EC" id="2.7.11.1"/>
    </reaction>
</comment>
<dbReference type="EC" id="2.7.11.1" evidence="1"/>
<keyword evidence="4 9" id="KW-0547">Nucleotide-binding</keyword>
<gene>
    <name evidence="13" type="primary">prkC_3</name>
    <name evidence="13" type="ORF">IMSAGC017_01485</name>
    <name evidence="14" type="ORF">SAMN04489758_11327</name>
</gene>
<dbReference type="OrthoDB" id="9788659at2"/>
<dbReference type="InterPro" id="IPR008271">
    <property type="entry name" value="Ser/Thr_kinase_AS"/>
</dbReference>
<feature type="domain" description="PASTA" evidence="12">
    <location>
        <begin position="361"/>
        <end position="429"/>
    </location>
</feature>
<dbReference type="Proteomes" id="UP000198558">
    <property type="component" value="Unassembled WGS sequence"/>
</dbReference>
<dbReference type="FunFam" id="1.10.510.10:FF:000021">
    <property type="entry name" value="Serine/threonine protein kinase"/>
    <property type="match status" value="1"/>
</dbReference>
<dbReference type="RefSeq" id="WP_092353773.1">
    <property type="nucleotide sequence ID" value="NZ_BLMI01000177.1"/>
</dbReference>
<dbReference type="SUPFAM" id="SSF56112">
    <property type="entry name" value="Protein kinase-like (PK-like)"/>
    <property type="match status" value="1"/>
</dbReference>
<proteinExistence type="predicted"/>
<dbReference type="AlphaFoldDB" id="A0A1I0EQG4"/>
<evidence type="ECO:0000256" key="6">
    <source>
        <dbReference type="ARBA" id="ARBA00022840"/>
    </source>
</evidence>
<evidence type="ECO:0000313" key="13">
    <source>
        <dbReference type="EMBL" id="GFI41442.1"/>
    </source>
</evidence>
<evidence type="ECO:0000256" key="10">
    <source>
        <dbReference type="SAM" id="Phobius"/>
    </source>
</evidence>
<reference evidence="14" key="1">
    <citation type="submission" date="2016-10" db="EMBL/GenBank/DDBJ databases">
        <authorList>
            <person name="de Groot N.N."/>
        </authorList>
    </citation>
    <scope>NUCLEOTIDE SEQUENCE [LARGE SCALE GENOMIC DNA]</scope>
    <source>
        <strain evidence="14">DSM 1551</strain>
    </source>
</reference>